<dbReference type="GO" id="GO:0003676">
    <property type="term" value="F:nucleic acid binding"/>
    <property type="evidence" value="ECO:0007669"/>
    <property type="project" value="InterPro"/>
</dbReference>
<name>A0A225WZ08_9STRA</name>
<reference evidence="3" key="1">
    <citation type="submission" date="2017-03" db="EMBL/GenBank/DDBJ databases">
        <title>Phytopthora megakarya and P. palmivora, two closely related causual agents of cacao black pod achieved similar genome size and gene model numbers by different mechanisms.</title>
        <authorList>
            <person name="Ali S."/>
            <person name="Shao J."/>
            <person name="Larry D.J."/>
            <person name="Kronmiller B."/>
            <person name="Shen D."/>
            <person name="Strem M.D."/>
            <person name="Melnick R.L."/>
            <person name="Guiltinan M.J."/>
            <person name="Tyler B.M."/>
            <person name="Meinhardt L.W."/>
            <person name="Bailey B.A."/>
        </authorList>
    </citation>
    <scope>NUCLEOTIDE SEQUENCE [LARGE SCALE GENOMIC DNA]</scope>
    <source>
        <strain evidence="3">zdho120</strain>
    </source>
</reference>
<gene>
    <name evidence="2" type="ORF">PHMEG_0003316</name>
</gene>
<sequence length="320" mass="36328">MVNVAEYLRMNNRVEAALELGVEDIVIVGDSRLAIQQFLEVIAYSLVVLLSRHKGVTAKFKSVKYLHGMREFKVAADSLATEALEAKSSKVVLTYSVEIKEAEMQVMEVLIRCVDGKMHQAYADFVQQNPHKTQKKRVRFADEQKKTSEESTMTDQHTEASEPSKDQTQSGAVQREMNAEAIDPVAVQAERQRGITTAQDEEVKWCNLKMVQRGDADKLKYRAALGGLKEISGSPLCKDKSVLTTSKYIETKALAENIVDRMVLQSTLTYQVVLKFLEDFYEALNKRDVVNFAERKKIFVRWIISDVVRRRDTHFGNAML</sequence>
<accession>A0A225WZ08</accession>
<feature type="compositionally biased region" description="Basic and acidic residues" evidence="1">
    <location>
        <begin position="156"/>
        <end position="165"/>
    </location>
</feature>
<evidence type="ECO:0000313" key="2">
    <source>
        <dbReference type="EMBL" id="OWZ22050.1"/>
    </source>
</evidence>
<protein>
    <recommendedName>
        <fullName evidence="4">RNase H type-1 domain-containing protein</fullName>
    </recommendedName>
</protein>
<evidence type="ECO:0000256" key="1">
    <source>
        <dbReference type="SAM" id="MobiDB-lite"/>
    </source>
</evidence>
<dbReference type="AlphaFoldDB" id="A0A225WZ08"/>
<evidence type="ECO:0000313" key="3">
    <source>
        <dbReference type="Proteomes" id="UP000198211"/>
    </source>
</evidence>
<feature type="region of interest" description="Disordered" evidence="1">
    <location>
        <begin position="133"/>
        <end position="174"/>
    </location>
</feature>
<dbReference type="Proteomes" id="UP000198211">
    <property type="component" value="Unassembled WGS sequence"/>
</dbReference>
<comment type="caution">
    <text evidence="2">The sequence shown here is derived from an EMBL/GenBank/DDBJ whole genome shotgun (WGS) entry which is preliminary data.</text>
</comment>
<feature type="compositionally biased region" description="Basic and acidic residues" evidence="1">
    <location>
        <begin position="139"/>
        <end position="149"/>
    </location>
</feature>
<dbReference type="Gene3D" id="3.30.420.10">
    <property type="entry name" value="Ribonuclease H-like superfamily/Ribonuclease H"/>
    <property type="match status" value="1"/>
</dbReference>
<dbReference type="EMBL" id="NBNE01000167">
    <property type="protein sequence ID" value="OWZ22050.1"/>
    <property type="molecule type" value="Genomic_DNA"/>
</dbReference>
<keyword evidence="3" id="KW-1185">Reference proteome</keyword>
<dbReference type="InterPro" id="IPR036397">
    <property type="entry name" value="RNaseH_sf"/>
</dbReference>
<proteinExistence type="predicted"/>
<dbReference type="OrthoDB" id="1730596at2759"/>
<evidence type="ECO:0008006" key="4">
    <source>
        <dbReference type="Google" id="ProtNLM"/>
    </source>
</evidence>
<organism evidence="2 3">
    <name type="scientific">Phytophthora megakarya</name>
    <dbReference type="NCBI Taxonomy" id="4795"/>
    <lineage>
        <taxon>Eukaryota</taxon>
        <taxon>Sar</taxon>
        <taxon>Stramenopiles</taxon>
        <taxon>Oomycota</taxon>
        <taxon>Peronosporomycetes</taxon>
        <taxon>Peronosporales</taxon>
        <taxon>Peronosporaceae</taxon>
        <taxon>Phytophthora</taxon>
    </lineage>
</organism>